<dbReference type="PANTHER" id="PTHR35526">
    <property type="entry name" value="ANTI-SIGMA-F FACTOR RSBW-RELATED"/>
    <property type="match status" value="1"/>
</dbReference>
<dbReference type="Gene3D" id="3.30.565.10">
    <property type="entry name" value="Histidine kinase-like ATPase, C-terminal domain"/>
    <property type="match status" value="1"/>
</dbReference>
<keyword evidence="5" id="KW-1185">Reference proteome</keyword>
<name>A0ABN2P0B6_9ACTN</name>
<dbReference type="Proteomes" id="UP001501303">
    <property type="component" value="Unassembled WGS sequence"/>
</dbReference>
<dbReference type="RefSeq" id="WP_425581267.1">
    <property type="nucleotide sequence ID" value="NZ_BAAAMJ010000010.1"/>
</dbReference>
<evidence type="ECO:0000259" key="3">
    <source>
        <dbReference type="Pfam" id="PF13581"/>
    </source>
</evidence>
<evidence type="ECO:0000313" key="5">
    <source>
        <dbReference type="Proteomes" id="UP001501303"/>
    </source>
</evidence>
<gene>
    <name evidence="4" type="ORF">GCM10009716_13600</name>
</gene>
<proteinExistence type="predicted"/>
<evidence type="ECO:0000256" key="1">
    <source>
        <dbReference type="ARBA" id="ARBA00022527"/>
    </source>
</evidence>
<dbReference type="PANTHER" id="PTHR35526:SF3">
    <property type="entry name" value="ANTI-SIGMA-F FACTOR RSBW"/>
    <property type="match status" value="1"/>
</dbReference>
<dbReference type="InterPro" id="IPR050267">
    <property type="entry name" value="Anti-sigma-factor_SerPK"/>
</dbReference>
<evidence type="ECO:0000256" key="2">
    <source>
        <dbReference type="SAM" id="MobiDB-lite"/>
    </source>
</evidence>
<reference evidence="4 5" key="1">
    <citation type="journal article" date="2019" name="Int. J. Syst. Evol. Microbiol.">
        <title>The Global Catalogue of Microorganisms (GCM) 10K type strain sequencing project: providing services to taxonomists for standard genome sequencing and annotation.</title>
        <authorList>
            <consortium name="The Broad Institute Genomics Platform"/>
            <consortium name="The Broad Institute Genome Sequencing Center for Infectious Disease"/>
            <person name="Wu L."/>
            <person name="Ma J."/>
        </authorList>
    </citation>
    <scope>NUCLEOTIDE SEQUENCE [LARGE SCALE GENOMIC DNA]</scope>
    <source>
        <strain evidence="4 5">JCM 13581</strain>
    </source>
</reference>
<dbReference type="InterPro" id="IPR003594">
    <property type="entry name" value="HATPase_dom"/>
</dbReference>
<keyword evidence="1" id="KW-0723">Serine/threonine-protein kinase</keyword>
<comment type="caution">
    <text evidence="4">The sequence shown here is derived from an EMBL/GenBank/DDBJ whole genome shotgun (WGS) entry which is preliminary data.</text>
</comment>
<dbReference type="Pfam" id="PF13581">
    <property type="entry name" value="HATPase_c_2"/>
    <property type="match status" value="1"/>
</dbReference>
<accession>A0ABN2P0B6</accession>
<protein>
    <recommendedName>
        <fullName evidence="3">Histidine kinase/HSP90-like ATPase domain-containing protein</fullName>
    </recommendedName>
</protein>
<feature type="domain" description="Histidine kinase/HSP90-like ATPase" evidence="3">
    <location>
        <begin position="14"/>
        <end position="128"/>
    </location>
</feature>
<dbReference type="EMBL" id="BAAAMJ010000010">
    <property type="protein sequence ID" value="GAA1904904.1"/>
    <property type="molecule type" value="Genomic_DNA"/>
</dbReference>
<feature type="compositionally biased region" description="Basic and acidic residues" evidence="2">
    <location>
        <begin position="219"/>
        <end position="231"/>
    </location>
</feature>
<sequence>MTSFPCIRRFAITIPAELHQVSAARRLMETHLSRWVCPLLDDASLVAQELIANAVRHGCSGPDETVVLSVEQTNSRLLIAVDDPSPKLPHVRRAADDDSSGRGLLMVRALASCWGYRAAEDGRGKRVWCILAPPGSPSSLTSSQRGTFLCATSGRPGADFPIQPPDTVPVQGDSATSPATATTSWPRLSPPRLVHGTTRPKLPRVSAIPLPAGPWASEESLRPTNERRRANPDIITVPRSAPHITRSTSP</sequence>
<dbReference type="SUPFAM" id="SSF55874">
    <property type="entry name" value="ATPase domain of HSP90 chaperone/DNA topoisomerase II/histidine kinase"/>
    <property type="match status" value="1"/>
</dbReference>
<dbReference type="InterPro" id="IPR036890">
    <property type="entry name" value="HATPase_C_sf"/>
</dbReference>
<organism evidence="4 5">
    <name type="scientific">Streptomyces sodiiphilus</name>
    <dbReference type="NCBI Taxonomy" id="226217"/>
    <lineage>
        <taxon>Bacteria</taxon>
        <taxon>Bacillati</taxon>
        <taxon>Actinomycetota</taxon>
        <taxon>Actinomycetes</taxon>
        <taxon>Kitasatosporales</taxon>
        <taxon>Streptomycetaceae</taxon>
        <taxon>Streptomyces</taxon>
    </lineage>
</organism>
<keyword evidence="1" id="KW-0808">Transferase</keyword>
<feature type="region of interest" description="Disordered" evidence="2">
    <location>
        <begin position="162"/>
        <end position="250"/>
    </location>
</feature>
<keyword evidence="1" id="KW-0418">Kinase</keyword>
<dbReference type="CDD" id="cd16936">
    <property type="entry name" value="HATPase_RsbW-like"/>
    <property type="match status" value="1"/>
</dbReference>
<evidence type="ECO:0000313" key="4">
    <source>
        <dbReference type="EMBL" id="GAA1904904.1"/>
    </source>
</evidence>
<feature type="compositionally biased region" description="Low complexity" evidence="2">
    <location>
        <begin position="174"/>
        <end position="184"/>
    </location>
</feature>